<dbReference type="OrthoDB" id="3400794at2"/>
<keyword evidence="3" id="KW-1185">Reference proteome</keyword>
<keyword evidence="1" id="KW-0812">Transmembrane</keyword>
<evidence type="ECO:0000256" key="1">
    <source>
        <dbReference type="SAM" id="Phobius"/>
    </source>
</evidence>
<comment type="caution">
    <text evidence="2">The sequence shown here is derived from an EMBL/GenBank/DDBJ whole genome shotgun (WGS) entry which is preliminary data.</text>
</comment>
<evidence type="ECO:0000313" key="3">
    <source>
        <dbReference type="Proteomes" id="UP000272503"/>
    </source>
</evidence>
<proteinExistence type="predicted"/>
<keyword evidence="1" id="KW-1133">Transmembrane helix</keyword>
<dbReference type="RefSeq" id="WP_121649837.1">
    <property type="nucleotide sequence ID" value="NZ_RCUX01000018.1"/>
</dbReference>
<organism evidence="2 3">
    <name type="scientific">Mycetocola tolaasinivorans</name>
    <dbReference type="NCBI Taxonomy" id="76635"/>
    <lineage>
        <taxon>Bacteria</taxon>
        <taxon>Bacillati</taxon>
        <taxon>Actinomycetota</taxon>
        <taxon>Actinomycetes</taxon>
        <taxon>Micrococcales</taxon>
        <taxon>Microbacteriaceae</taxon>
        <taxon>Mycetocola</taxon>
    </lineage>
</organism>
<feature type="transmembrane region" description="Helical" evidence="1">
    <location>
        <begin position="35"/>
        <end position="59"/>
    </location>
</feature>
<accession>A0A3L6ZWC4</accession>
<name>A0A3L6ZWC4_9MICO</name>
<dbReference type="AlphaFoldDB" id="A0A3L6ZWC4"/>
<protein>
    <submittedName>
        <fullName evidence="2">Uncharacterized protein</fullName>
    </submittedName>
</protein>
<dbReference type="Proteomes" id="UP000272503">
    <property type="component" value="Unassembled WGS sequence"/>
</dbReference>
<reference evidence="2 3" key="1">
    <citation type="submission" date="2018-10" db="EMBL/GenBank/DDBJ databases">
        <authorList>
            <person name="Li J."/>
        </authorList>
    </citation>
    <scope>NUCLEOTIDE SEQUENCE [LARGE SCALE GENOMIC DNA]</scope>
    <source>
        <strain evidence="2 3">IF 016277</strain>
    </source>
</reference>
<evidence type="ECO:0000313" key="2">
    <source>
        <dbReference type="EMBL" id="RLP72313.1"/>
    </source>
</evidence>
<keyword evidence="1" id="KW-0472">Membrane</keyword>
<dbReference type="EMBL" id="RCUX01000018">
    <property type="protein sequence ID" value="RLP72313.1"/>
    <property type="molecule type" value="Genomic_DNA"/>
</dbReference>
<gene>
    <name evidence="2" type="ORF">D9V32_15580</name>
</gene>
<sequence length="78" mass="8622">MEFWSYLLTAVGILGLWLAGGKNRAGWAVGLAAQVLWVAFALTTHQYGFLLSAVAYGTVYIRNFRAWKKPATEREGGE</sequence>